<evidence type="ECO:0000256" key="1">
    <source>
        <dbReference type="PIRNR" id="PIRNR000897"/>
    </source>
</evidence>
<dbReference type="RefSeq" id="WP_354143626.1">
    <property type="nucleotide sequence ID" value="NZ_JAZDQV010000002.1"/>
</dbReference>
<dbReference type="InterPro" id="IPR036938">
    <property type="entry name" value="PAP2/HPO_sf"/>
</dbReference>
<protein>
    <recommendedName>
        <fullName evidence="1">Acid phosphatase</fullName>
        <ecNumber evidence="1">3.1.3.2</ecNumber>
    </recommendedName>
</protein>
<sequence>MSERRVARAGPALLAACMLLAACAVGPLGAEAPQAQTQPPPQFALGQPYLGGPLPGGERLIHPPPEPGTTRMTIDEEANARALSMQGSARWQLAARDADLGDGWYGRAFSCAAGVRISATATPRIANVLRRAASDFGASTGAVKAQFQRTRPFMTNNAPTCTPQDEPFLRGNGSYPSGHSAIGYGTGMVLASLFPERAADLLARGRGYGNSRWVCNVHWYSDTEEARAFAAATYARLQADETFRADMALAREEASGLSPAPATEICDSEGMAPAGPQQED</sequence>
<evidence type="ECO:0000313" key="5">
    <source>
        <dbReference type="EMBL" id="MEE1876516.1"/>
    </source>
</evidence>
<dbReference type="PIRSF" id="PIRSF000897">
    <property type="entry name" value="Acid_Ptase_ClsA"/>
    <property type="match status" value="1"/>
</dbReference>
<feature type="region of interest" description="Disordered" evidence="2">
    <location>
        <begin position="254"/>
        <end position="280"/>
    </location>
</feature>
<keyword evidence="3" id="KW-0732">Signal</keyword>
<comment type="catalytic activity">
    <reaction evidence="1">
        <text>a phosphate monoester + H2O = an alcohol + phosphate</text>
        <dbReference type="Rhea" id="RHEA:15017"/>
        <dbReference type="ChEBI" id="CHEBI:15377"/>
        <dbReference type="ChEBI" id="CHEBI:30879"/>
        <dbReference type="ChEBI" id="CHEBI:43474"/>
        <dbReference type="ChEBI" id="CHEBI:67140"/>
        <dbReference type="EC" id="3.1.3.2"/>
    </reaction>
</comment>
<dbReference type="SMART" id="SM00014">
    <property type="entry name" value="acidPPc"/>
    <property type="match status" value="1"/>
</dbReference>
<feature type="chain" id="PRO_5047023998" description="Acid phosphatase" evidence="3">
    <location>
        <begin position="22"/>
        <end position="280"/>
    </location>
</feature>
<comment type="similarity">
    <text evidence="1">Belongs to the class A bacterial acid phosphatase family.</text>
</comment>
<evidence type="ECO:0000259" key="4">
    <source>
        <dbReference type="SMART" id="SM00014"/>
    </source>
</evidence>
<dbReference type="PROSITE" id="PS51257">
    <property type="entry name" value="PROKAR_LIPOPROTEIN"/>
    <property type="match status" value="1"/>
</dbReference>
<feature type="domain" description="Phosphatidic acid phosphatase type 2/haloperoxidase" evidence="4">
    <location>
        <begin position="123"/>
        <end position="238"/>
    </location>
</feature>
<evidence type="ECO:0000256" key="2">
    <source>
        <dbReference type="SAM" id="MobiDB-lite"/>
    </source>
</evidence>
<dbReference type="Gene3D" id="1.20.144.10">
    <property type="entry name" value="Phosphatidic acid phosphatase type 2/haloperoxidase"/>
    <property type="match status" value="1"/>
</dbReference>
<evidence type="ECO:0000256" key="3">
    <source>
        <dbReference type="SAM" id="SignalP"/>
    </source>
</evidence>
<proteinExistence type="inferred from homology"/>
<reference evidence="5 6" key="1">
    <citation type="submission" date="2024-01" db="EMBL/GenBank/DDBJ databases">
        <title>The genome sequence of Erythrobacteraceae sp. strain 1XM1-14.</title>
        <authorList>
            <person name="Liu Y."/>
        </authorList>
    </citation>
    <scope>NUCLEOTIDE SEQUENCE [LARGE SCALE GENOMIC DNA]</scope>
    <source>
        <strain evidence="5 6">1XM1-14</strain>
    </source>
</reference>
<keyword evidence="6" id="KW-1185">Reference proteome</keyword>
<organism evidence="5 6">
    <name type="scientific">Altererythrobacter litoralis</name>
    <dbReference type="NCBI Taxonomy" id="3113904"/>
    <lineage>
        <taxon>Bacteria</taxon>
        <taxon>Pseudomonadati</taxon>
        <taxon>Pseudomonadota</taxon>
        <taxon>Alphaproteobacteria</taxon>
        <taxon>Sphingomonadales</taxon>
        <taxon>Erythrobacteraceae</taxon>
        <taxon>Altererythrobacter</taxon>
    </lineage>
</organism>
<dbReference type="EC" id="3.1.3.2" evidence="1"/>
<dbReference type="PRINTS" id="PR00483">
    <property type="entry name" value="BACPHPHTASE"/>
</dbReference>
<dbReference type="InterPro" id="IPR000326">
    <property type="entry name" value="PAP2/HPO"/>
</dbReference>
<gene>
    <name evidence="5" type="ORF">VRS74_02305</name>
</gene>
<comment type="caution">
    <text evidence="5">The sequence shown here is derived from an EMBL/GenBank/DDBJ whole genome shotgun (WGS) entry which is preliminary data.</text>
</comment>
<dbReference type="Proteomes" id="UP001343492">
    <property type="component" value="Unassembled WGS sequence"/>
</dbReference>
<dbReference type="InterPro" id="IPR001011">
    <property type="entry name" value="Acid_Pase_classA_bac"/>
</dbReference>
<dbReference type="CDD" id="cd03397">
    <property type="entry name" value="PAP2_acid_phosphatase"/>
    <property type="match status" value="1"/>
</dbReference>
<evidence type="ECO:0000313" key="6">
    <source>
        <dbReference type="Proteomes" id="UP001343492"/>
    </source>
</evidence>
<keyword evidence="1" id="KW-0378">Hydrolase</keyword>
<dbReference type="Pfam" id="PF01569">
    <property type="entry name" value="PAP2"/>
    <property type="match status" value="1"/>
</dbReference>
<dbReference type="SUPFAM" id="SSF48317">
    <property type="entry name" value="Acid phosphatase/Vanadium-dependent haloperoxidase"/>
    <property type="match status" value="1"/>
</dbReference>
<accession>A0ABU7GC21</accession>
<dbReference type="EMBL" id="JAZDQV010000002">
    <property type="protein sequence ID" value="MEE1876516.1"/>
    <property type="molecule type" value="Genomic_DNA"/>
</dbReference>
<name>A0ABU7GC21_9SPHN</name>
<feature type="signal peptide" evidence="3">
    <location>
        <begin position="1"/>
        <end position="21"/>
    </location>
</feature>